<comment type="caution">
    <text evidence="2">The sequence shown here is derived from an EMBL/GenBank/DDBJ whole genome shotgun (WGS) entry which is preliminary data.</text>
</comment>
<evidence type="ECO:0000313" key="2">
    <source>
        <dbReference type="EMBL" id="GMR42258.1"/>
    </source>
</evidence>
<dbReference type="Proteomes" id="UP001328107">
    <property type="component" value="Unassembled WGS sequence"/>
</dbReference>
<dbReference type="GO" id="GO:1990834">
    <property type="term" value="P:response to odorant"/>
    <property type="evidence" value="ECO:0007669"/>
    <property type="project" value="TreeGrafter"/>
</dbReference>
<dbReference type="GO" id="GO:0042048">
    <property type="term" value="P:olfactory behavior"/>
    <property type="evidence" value="ECO:0007669"/>
    <property type="project" value="TreeGrafter"/>
</dbReference>
<name>A0AAN5C916_9BILA</name>
<dbReference type="PANTHER" id="PTHR34722:SF6">
    <property type="entry name" value="HOMOLOG OF ODR-2 (TWO)"/>
    <property type="match status" value="1"/>
</dbReference>
<dbReference type="GO" id="GO:0043025">
    <property type="term" value="C:neuronal cell body"/>
    <property type="evidence" value="ECO:0007669"/>
    <property type="project" value="TreeGrafter"/>
</dbReference>
<feature type="signal peptide" evidence="1">
    <location>
        <begin position="1"/>
        <end position="23"/>
    </location>
</feature>
<dbReference type="PANTHER" id="PTHR34722">
    <property type="entry name" value="HOMOLOG OF ODR-2 (TWO)-RELATED"/>
    <property type="match status" value="1"/>
</dbReference>
<organism evidence="2 3">
    <name type="scientific">Pristionchus mayeri</name>
    <dbReference type="NCBI Taxonomy" id="1317129"/>
    <lineage>
        <taxon>Eukaryota</taxon>
        <taxon>Metazoa</taxon>
        <taxon>Ecdysozoa</taxon>
        <taxon>Nematoda</taxon>
        <taxon>Chromadorea</taxon>
        <taxon>Rhabditida</taxon>
        <taxon>Rhabditina</taxon>
        <taxon>Diplogasteromorpha</taxon>
        <taxon>Diplogasteroidea</taxon>
        <taxon>Neodiplogasteridae</taxon>
        <taxon>Pristionchus</taxon>
    </lineage>
</organism>
<dbReference type="GO" id="GO:0030424">
    <property type="term" value="C:axon"/>
    <property type="evidence" value="ECO:0007669"/>
    <property type="project" value="TreeGrafter"/>
</dbReference>
<gene>
    <name evidence="2" type="ORF">PMAYCL1PPCAC_12453</name>
</gene>
<keyword evidence="3" id="KW-1185">Reference proteome</keyword>
<dbReference type="AlphaFoldDB" id="A0AAN5C916"/>
<feature type="chain" id="PRO_5042977131" evidence="1">
    <location>
        <begin position="24"/>
        <end position="203"/>
    </location>
</feature>
<dbReference type="Pfam" id="PF06579">
    <property type="entry name" value="Ly-6_related"/>
    <property type="match status" value="1"/>
</dbReference>
<proteinExistence type="predicted"/>
<sequence>CLHVPMSLSFIYNLIILIPPSLSLSSHSSSSQSSFDVSTFSLSQETNCYSCASSSYLHRWDELLHHYFPPKNFTDLCWYPSPSSIATVPCSSACFTLVENVHIFGNADRVDRGVMRGCIDRLLLFGLDEDVRERFDSYQRRGRICRETDRKIIKLYALNHEDESVLLCACTGPHCNSQDMRGVSNGFTPSLYPYFILILFLLL</sequence>
<evidence type="ECO:0000256" key="1">
    <source>
        <dbReference type="SAM" id="SignalP"/>
    </source>
</evidence>
<protein>
    <submittedName>
        <fullName evidence="2">Uncharacterized protein</fullName>
    </submittedName>
</protein>
<dbReference type="InterPro" id="IPR010558">
    <property type="entry name" value="Ly-6-related"/>
</dbReference>
<reference evidence="3" key="1">
    <citation type="submission" date="2022-10" db="EMBL/GenBank/DDBJ databases">
        <title>Genome assembly of Pristionchus species.</title>
        <authorList>
            <person name="Yoshida K."/>
            <person name="Sommer R.J."/>
        </authorList>
    </citation>
    <scope>NUCLEOTIDE SEQUENCE [LARGE SCALE GENOMIC DNA]</scope>
    <source>
        <strain evidence="3">RS5460</strain>
    </source>
</reference>
<evidence type="ECO:0000313" key="3">
    <source>
        <dbReference type="Proteomes" id="UP001328107"/>
    </source>
</evidence>
<feature type="non-terminal residue" evidence="2">
    <location>
        <position position="1"/>
    </location>
</feature>
<keyword evidence="1" id="KW-0732">Signal</keyword>
<dbReference type="EMBL" id="BTRK01000003">
    <property type="protein sequence ID" value="GMR42258.1"/>
    <property type="molecule type" value="Genomic_DNA"/>
</dbReference>
<accession>A0AAN5C916</accession>